<dbReference type="InterPro" id="IPR043131">
    <property type="entry name" value="BCAT-like_N"/>
</dbReference>
<dbReference type="EMBL" id="LJTC01000017">
    <property type="protein sequence ID" value="KPM78493.1"/>
    <property type="molecule type" value="Genomic_DNA"/>
</dbReference>
<dbReference type="Proteomes" id="UP000050378">
    <property type="component" value="Unassembled WGS sequence"/>
</dbReference>
<organism evidence="13 14">
    <name type="scientific">Pseudoalteromonas lipolytica</name>
    <dbReference type="NCBI Taxonomy" id="570156"/>
    <lineage>
        <taxon>Bacteria</taxon>
        <taxon>Pseudomonadati</taxon>
        <taxon>Pseudomonadota</taxon>
        <taxon>Gammaproteobacteria</taxon>
        <taxon>Alteromonadales</taxon>
        <taxon>Pseudoalteromonadaceae</taxon>
        <taxon>Pseudoalteromonas</taxon>
    </lineage>
</organism>
<proteinExistence type="inferred from homology"/>
<evidence type="ECO:0000313" key="14">
    <source>
        <dbReference type="Proteomes" id="UP000050378"/>
    </source>
</evidence>
<dbReference type="InterPro" id="IPR043132">
    <property type="entry name" value="BCAT-like_C"/>
</dbReference>
<dbReference type="Pfam" id="PF01063">
    <property type="entry name" value="Aminotran_4"/>
    <property type="match status" value="1"/>
</dbReference>
<comment type="similarity">
    <text evidence="2">Belongs to the class-IV pyridoxal-phosphate-dependent aminotransferase family.</text>
</comment>
<comment type="pathway">
    <text evidence="7">Cofactor biosynthesis; tetrahydrofolate biosynthesis; 4-aminobenzoate from chorismate: step 2/2.</text>
</comment>
<reference evidence="13 14" key="1">
    <citation type="submission" date="2015-09" db="EMBL/GenBank/DDBJ databases">
        <title>Draft Genome Sequence of Pseudoalteromonas lipolytica UCD-48B.</title>
        <authorList>
            <person name="Krusor M."/>
            <person name="Coil D.A."/>
            <person name="Lang J.M."/>
            <person name="Eisen J.A."/>
            <person name="Alexiev A."/>
        </authorList>
    </citation>
    <scope>NUCLEOTIDE SEQUENCE [LARGE SCALE GENOMIC DNA]</scope>
    <source>
        <strain evidence="13 14">UCD-48B</strain>
    </source>
</reference>
<dbReference type="InterPro" id="IPR017824">
    <property type="entry name" value="Aminodeoxychorismate_lyase_IV"/>
</dbReference>
<dbReference type="STRING" id="570156.AOG27_19745"/>
<dbReference type="PANTHER" id="PTHR42743:SF2">
    <property type="entry name" value="AMINODEOXYCHORISMATE LYASE"/>
    <property type="match status" value="1"/>
</dbReference>
<dbReference type="GO" id="GO:0008153">
    <property type="term" value="P:4-aminobenzoate biosynthetic process"/>
    <property type="evidence" value="ECO:0007669"/>
    <property type="project" value="UniProtKB-UniRule"/>
</dbReference>
<dbReference type="InterPro" id="IPR036038">
    <property type="entry name" value="Aminotransferase-like"/>
</dbReference>
<evidence type="ECO:0000256" key="10">
    <source>
        <dbReference type="ARBA" id="ARBA00054027"/>
    </source>
</evidence>
<evidence type="ECO:0000256" key="7">
    <source>
        <dbReference type="ARBA" id="ARBA00035633"/>
    </source>
</evidence>
<dbReference type="NCBIfam" id="TIGR03461">
    <property type="entry name" value="pabC_Proteo"/>
    <property type="match status" value="1"/>
</dbReference>
<dbReference type="GO" id="GO:0005829">
    <property type="term" value="C:cytosol"/>
    <property type="evidence" value="ECO:0007669"/>
    <property type="project" value="TreeGrafter"/>
</dbReference>
<dbReference type="OrthoDB" id="9805628at2"/>
<dbReference type="GO" id="GO:0046656">
    <property type="term" value="P:folic acid biosynthetic process"/>
    <property type="evidence" value="ECO:0007669"/>
    <property type="project" value="UniProtKB-KW"/>
</dbReference>
<dbReference type="EC" id="4.1.3.38" evidence="8 12"/>
<accession>A0A0P7DNQ4</accession>
<comment type="catalytic activity">
    <reaction evidence="9">
        <text>4-amino-4-deoxychorismate = 4-aminobenzoate + pyruvate + H(+)</text>
        <dbReference type="Rhea" id="RHEA:16201"/>
        <dbReference type="ChEBI" id="CHEBI:15361"/>
        <dbReference type="ChEBI" id="CHEBI:15378"/>
        <dbReference type="ChEBI" id="CHEBI:17836"/>
        <dbReference type="ChEBI" id="CHEBI:58406"/>
        <dbReference type="EC" id="4.1.3.38"/>
    </reaction>
</comment>
<dbReference type="InterPro" id="IPR001544">
    <property type="entry name" value="Aminotrans_IV"/>
</dbReference>
<dbReference type="AlphaFoldDB" id="A0A0P7DNQ4"/>
<evidence type="ECO:0000256" key="4">
    <source>
        <dbReference type="ARBA" id="ARBA00022898"/>
    </source>
</evidence>
<evidence type="ECO:0000256" key="2">
    <source>
        <dbReference type="ARBA" id="ARBA00009320"/>
    </source>
</evidence>
<keyword evidence="4" id="KW-0663">Pyridoxal phosphate</keyword>
<protein>
    <recommendedName>
        <fullName evidence="11 12">Aminodeoxychorismate lyase</fullName>
        <ecNumber evidence="8 12">4.1.3.38</ecNumber>
    </recommendedName>
</protein>
<dbReference type="RefSeq" id="WP_054554716.1">
    <property type="nucleotide sequence ID" value="NZ_LJTC01000017.1"/>
</dbReference>
<evidence type="ECO:0000256" key="3">
    <source>
        <dbReference type="ARBA" id="ARBA00011738"/>
    </source>
</evidence>
<gene>
    <name evidence="13" type="ORF">AOG27_19745</name>
</gene>
<dbReference type="PATRIC" id="fig|570156.3.peg.1875"/>
<dbReference type="GO" id="GO:0030170">
    <property type="term" value="F:pyridoxal phosphate binding"/>
    <property type="evidence" value="ECO:0007669"/>
    <property type="project" value="InterPro"/>
</dbReference>
<dbReference type="SUPFAM" id="SSF56752">
    <property type="entry name" value="D-aminoacid aminotransferase-like PLP-dependent enzymes"/>
    <property type="match status" value="1"/>
</dbReference>
<evidence type="ECO:0000313" key="13">
    <source>
        <dbReference type="EMBL" id="KPM78493.1"/>
    </source>
</evidence>
<comment type="caution">
    <text evidence="13">The sequence shown here is derived from an EMBL/GenBank/DDBJ whole genome shotgun (WGS) entry which is preliminary data.</text>
</comment>
<name>A0A0P7DNQ4_9GAMM</name>
<dbReference type="InterPro" id="IPR050571">
    <property type="entry name" value="Class-IV_PLP-Dep_Aminotrnsfr"/>
</dbReference>
<evidence type="ECO:0000256" key="6">
    <source>
        <dbReference type="ARBA" id="ARBA00023239"/>
    </source>
</evidence>
<keyword evidence="6 13" id="KW-0456">Lyase</keyword>
<evidence type="ECO:0000256" key="1">
    <source>
        <dbReference type="ARBA" id="ARBA00001933"/>
    </source>
</evidence>
<comment type="subunit">
    <text evidence="3">Homodimer.</text>
</comment>
<dbReference type="GO" id="GO:0008696">
    <property type="term" value="F:4-amino-4-deoxychorismate lyase activity"/>
    <property type="evidence" value="ECO:0007669"/>
    <property type="project" value="UniProtKB-UniRule"/>
</dbReference>
<comment type="function">
    <text evidence="10">Involved in the biosynthesis of p-aminobenzoate (PABA), a precursor of tetrahydrofolate. Converts 4-amino-4-deoxychorismate into 4-aminobenzoate (PABA) and pyruvate.</text>
</comment>
<evidence type="ECO:0000256" key="8">
    <source>
        <dbReference type="ARBA" id="ARBA00035676"/>
    </source>
</evidence>
<evidence type="ECO:0000256" key="11">
    <source>
        <dbReference type="ARBA" id="ARBA00069174"/>
    </source>
</evidence>
<evidence type="ECO:0000256" key="12">
    <source>
        <dbReference type="NCBIfam" id="TIGR03461"/>
    </source>
</evidence>
<dbReference type="NCBIfam" id="NF004761">
    <property type="entry name" value="PRK06092.1"/>
    <property type="match status" value="1"/>
</dbReference>
<dbReference type="FunFam" id="3.20.10.10:FF:000002">
    <property type="entry name" value="D-alanine aminotransferase"/>
    <property type="match status" value="1"/>
</dbReference>
<dbReference type="PANTHER" id="PTHR42743">
    <property type="entry name" value="AMINO-ACID AMINOTRANSFERASE"/>
    <property type="match status" value="1"/>
</dbReference>
<keyword evidence="5" id="KW-0289">Folate biosynthesis</keyword>
<dbReference type="Gene3D" id="3.30.470.10">
    <property type="match status" value="1"/>
</dbReference>
<evidence type="ECO:0000256" key="5">
    <source>
        <dbReference type="ARBA" id="ARBA00022909"/>
    </source>
</evidence>
<evidence type="ECO:0000256" key="9">
    <source>
        <dbReference type="ARBA" id="ARBA00049529"/>
    </source>
</evidence>
<sequence length="270" mass="29705">MNKLKQTIKIITPDTTISTQDRGLNYGDGFFTTASVMNSVVEHWDLHKARLDECAQRLFFPELDLTAIEREVNHAISDTQTGILKIVVTRGAGGRGYGLPNTPSIQVLISTMPAVSHYKSWQQQGANLEISDVKLAHQPLLAGLKTLNRLEQVLIKKQMSSLECDDVVVLDYDNNVIECSTANIFAIKDGQVISPKLDRCGITGVYLSALCDKLAIEFKAIQLDELLAMDAVFMCNSLMGVVPVARIADTQFDIECSKALLTAQFAKESV</sequence>
<dbReference type="Gene3D" id="3.20.10.10">
    <property type="entry name" value="D-amino Acid Aminotransferase, subunit A, domain 2"/>
    <property type="match status" value="1"/>
</dbReference>
<dbReference type="CDD" id="cd01559">
    <property type="entry name" value="ADCL_like"/>
    <property type="match status" value="1"/>
</dbReference>
<comment type="cofactor">
    <cofactor evidence="1">
        <name>pyridoxal 5'-phosphate</name>
        <dbReference type="ChEBI" id="CHEBI:597326"/>
    </cofactor>
</comment>